<organism evidence="2 3">
    <name type="scientific">Phanerochaete sordida</name>
    <dbReference type="NCBI Taxonomy" id="48140"/>
    <lineage>
        <taxon>Eukaryota</taxon>
        <taxon>Fungi</taxon>
        <taxon>Dikarya</taxon>
        <taxon>Basidiomycota</taxon>
        <taxon>Agaricomycotina</taxon>
        <taxon>Agaricomycetes</taxon>
        <taxon>Polyporales</taxon>
        <taxon>Phanerochaetaceae</taxon>
        <taxon>Phanerochaete</taxon>
    </lineage>
</organism>
<keyword evidence="1" id="KW-0472">Membrane</keyword>
<protein>
    <recommendedName>
        <fullName evidence="4">Ubiquitin 3 binding protein But2 C-terminal domain-containing protein</fullName>
    </recommendedName>
</protein>
<gene>
    <name evidence="2" type="ORF">PsYK624_117960</name>
</gene>
<dbReference type="AlphaFoldDB" id="A0A9P3GLB3"/>
<evidence type="ECO:0000256" key="1">
    <source>
        <dbReference type="SAM" id="Phobius"/>
    </source>
</evidence>
<keyword evidence="1" id="KW-1133">Transmembrane helix</keyword>
<comment type="caution">
    <text evidence="2">The sequence shown here is derived from an EMBL/GenBank/DDBJ whole genome shotgun (WGS) entry which is preliminary data.</text>
</comment>
<keyword evidence="1" id="KW-0812">Transmembrane</keyword>
<reference evidence="2 3" key="1">
    <citation type="submission" date="2021-08" db="EMBL/GenBank/DDBJ databases">
        <title>Draft Genome Sequence of Phanerochaete sordida strain YK-624.</title>
        <authorList>
            <person name="Mori T."/>
            <person name="Dohra H."/>
            <person name="Suzuki T."/>
            <person name="Kawagishi H."/>
            <person name="Hirai H."/>
        </authorList>
    </citation>
    <scope>NUCLEOTIDE SEQUENCE [LARGE SCALE GENOMIC DNA]</scope>
    <source>
        <strain evidence="2 3">YK-624</strain>
    </source>
</reference>
<dbReference type="EMBL" id="BPQB01000050">
    <property type="protein sequence ID" value="GJE95610.1"/>
    <property type="molecule type" value="Genomic_DNA"/>
</dbReference>
<evidence type="ECO:0008006" key="4">
    <source>
        <dbReference type="Google" id="ProtNLM"/>
    </source>
</evidence>
<accession>A0A9P3GLB3</accession>
<feature type="transmembrane region" description="Helical" evidence="1">
    <location>
        <begin position="37"/>
        <end position="55"/>
    </location>
</feature>
<dbReference type="Proteomes" id="UP000703269">
    <property type="component" value="Unassembled WGS sequence"/>
</dbReference>
<dbReference type="OrthoDB" id="61113at2759"/>
<proteinExistence type="predicted"/>
<evidence type="ECO:0000313" key="3">
    <source>
        <dbReference type="Proteomes" id="UP000703269"/>
    </source>
</evidence>
<evidence type="ECO:0000313" key="2">
    <source>
        <dbReference type="EMBL" id="GJE95610.1"/>
    </source>
</evidence>
<keyword evidence="3" id="KW-1185">Reference proteome</keyword>
<sequence>MVRAYKALPQEAEDSEEYTAYANKLGQRRLLFRSETWAILVAVFCAILNVVLVTWSPSEQADLYASTVRLPRPNQYIGLERVNRKAVNATLPDPIATVNLVITQLAPDSSYLVWPMDTHQKFIPKVGNVSVDDRHFVVNSTTNSLAQFRVRDWGMERCQLALSLQLSPVASAGASPVMLSEPPPVLDIWKVGYGDEDDLIDIHTSSQIPRPARQSTLPMASLPLILGSRVVTETFPCRADSLQTFEFACHSGELDCVVDFWQNSEPMALAGLYMIQYATK</sequence>
<name>A0A9P3GLB3_9APHY</name>